<dbReference type="Gene3D" id="3.30.470.20">
    <property type="entry name" value="ATP-grasp fold, B domain"/>
    <property type="match status" value="1"/>
</dbReference>
<evidence type="ECO:0000313" key="6">
    <source>
        <dbReference type="Proteomes" id="UP000001036"/>
    </source>
</evidence>
<dbReference type="Pfam" id="PF13607">
    <property type="entry name" value="Succ_CoA_lig"/>
    <property type="match status" value="1"/>
</dbReference>
<dbReference type="InterPro" id="IPR003781">
    <property type="entry name" value="CoA-bd"/>
</dbReference>
<dbReference type="SUPFAM" id="SSF51735">
    <property type="entry name" value="NAD(P)-binding Rossmann-fold domains"/>
    <property type="match status" value="1"/>
</dbReference>
<gene>
    <name evidence="5" type="ordered locus">CJA_1044</name>
</gene>
<dbReference type="eggNOG" id="COG1247">
    <property type="taxonomic scope" value="Bacteria"/>
</dbReference>
<protein>
    <submittedName>
        <fullName evidence="5">Acetyltransferase, GNAT family</fullName>
    </submittedName>
</protein>
<dbReference type="OrthoDB" id="9807426at2"/>
<keyword evidence="1" id="KW-0436">Ligase</keyword>
<dbReference type="RefSeq" id="WP_012486691.1">
    <property type="nucleotide sequence ID" value="NC_010995.1"/>
</dbReference>
<dbReference type="InterPro" id="IPR043938">
    <property type="entry name" value="Ligase_CoA_dom"/>
</dbReference>
<proteinExistence type="predicted"/>
<dbReference type="Gene3D" id="3.40.50.720">
    <property type="entry name" value="NAD(P)-binding Rossmann-like Domain"/>
    <property type="match status" value="1"/>
</dbReference>
<dbReference type="InterPro" id="IPR032875">
    <property type="entry name" value="Succ_CoA_lig_flav_dom"/>
</dbReference>
<dbReference type="eggNOG" id="COG1042">
    <property type="taxonomic scope" value="Bacteria"/>
</dbReference>
<dbReference type="Pfam" id="PF19045">
    <property type="entry name" value="Ligase_CoA_2"/>
    <property type="match status" value="1"/>
</dbReference>
<dbReference type="InterPro" id="IPR016102">
    <property type="entry name" value="Succinyl-CoA_synth-like"/>
</dbReference>
<dbReference type="InterPro" id="IPR051538">
    <property type="entry name" value="Acyl-CoA_Synth/Transferase"/>
</dbReference>
<dbReference type="SUPFAM" id="SSF55729">
    <property type="entry name" value="Acyl-CoA N-acyltransferases (Nat)"/>
    <property type="match status" value="1"/>
</dbReference>
<reference evidence="5 6" key="1">
    <citation type="journal article" date="2008" name="J. Bacteriol.">
        <title>Insights into plant cell wall degradation from the genome sequence of the soil bacterium Cellvibrio japonicus.</title>
        <authorList>
            <person name="Deboy R.T."/>
            <person name="Mongodin E.F."/>
            <person name="Fouts D.E."/>
            <person name="Tailford L.E."/>
            <person name="Khouri H."/>
            <person name="Emerson J.B."/>
            <person name="Mohamoud Y."/>
            <person name="Watkins K."/>
            <person name="Henrissat B."/>
            <person name="Gilbert H.J."/>
            <person name="Nelson K.E."/>
        </authorList>
    </citation>
    <scope>NUCLEOTIDE SEQUENCE [LARGE SCALE GENOMIC DNA]</scope>
    <source>
        <strain evidence="5 6">Ueda107</strain>
    </source>
</reference>
<evidence type="ECO:0000256" key="1">
    <source>
        <dbReference type="ARBA" id="ARBA00022598"/>
    </source>
</evidence>
<dbReference type="InterPro" id="IPR000182">
    <property type="entry name" value="GNAT_dom"/>
</dbReference>
<keyword evidence="5" id="KW-0808">Transferase</keyword>
<dbReference type="Proteomes" id="UP000001036">
    <property type="component" value="Chromosome"/>
</dbReference>
<dbReference type="Gene3D" id="3.40.630.30">
    <property type="match status" value="1"/>
</dbReference>
<dbReference type="Pfam" id="PF13549">
    <property type="entry name" value="ATP-grasp_5"/>
    <property type="match status" value="1"/>
</dbReference>
<dbReference type="PANTHER" id="PTHR43334">
    <property type="entry name" value="ACETATE--COA LIGASE [ADP-FORMING]"/>
    <property type="match status" value="1"/>
</dbReference>
<keyword evidence="6" id="KW-1185">Reference proteome</keyword>
<evidence type="ECO:0000256" key="3">
    <source>
        <dbReference type="ARBA" id="ARBA00022840"/>
    </source>
</evidence>
<dbReference type="InterPro" id="IPR016181">
    <property type="entry name" value="Acyl_CoA_acyltransferase"/>
</dbReference>
<dbReference type="Gene3D" id="3.40.50.261">
    <property type="entry name" value="Succinyl-CoA synthetase domains"/>
    <property type="match status" value="2"/>
</dbReference>
<dbReference type="HOGENOM" id="CLU_007415_0_2_6"/>
<dbReference type="InterPro" id="IPR036291">
    <property type="entry name" value="NAD(P)-bd_dom_sf"/>
</dbReference>
<evidence type="ECO:0000256" key="2">
    <source>
        <dbReference type="ARBA" id="ARBA00022741"/>
    </source>
</evidence>
<dbReference type="STRING" id="498211.CJA_1044"/>
<sequence>MSLKHIEHLLKPGSIAVIGASNQPNRPGNAVMRNLLQGGFDGPIMPVTPHYKSVNGVLAYRSIDELPLVPDLAVICTRATRVPAIILQLGRKGTRAAIVIAAGLNRLHTAQGTNLQEQMLAIARQWGVRILGPNSLGLMVPGIGLDASYAHTRARAGKIAFVSQSSAVCVTLLDWAKRRRIGFSHVVALGDGTDVDFDEMLDYLGRDANTSAILLYIDHIHQGRAFMSAARAASFNKPILVIKTGAQLENQMLISHLPMEQLGLDAVYDAAIKRAGMLRVGDLRELLAAVETLANGKPIQGEQLVILANGNAPSAMALDVLSQRGGRLAVLEPGIVDALHAVIHNGGRATNPINLLGDASPEDYRQALQVLLRSNAIDNLLIMHAPSALIPGETYAQVVIDTLREHRQKNGARLPNVLVNWMGEDAAVEARQRFADAGIASFRTPEGVVGAFMHMVQYRRNQKLLSETPESISDWAPHQPEVAQTLIDQALQERRHLLATNEAGQLLEAYGISTQPIQAAPELAPVPLRIQVQQDPVFGPVILLGEVASHWSVAKNAVVALPPLNMALARYLVIQALAEGKIRERDHYAPIHLPSLCVLLTRISQMIIDNPRLRGLCINPVLAHGEDIRALDTMIELVVDEPLPVLAIRPYPKELEESFRLHDGQQLLLRPIRPEDELRLQAFDNAQSREDRYKRYFGEMPPFSHEQMARLTQIDYAREMAFIAVDSLGDILGVVRAQADPDNIEAEFAMAIRSDLKGRGLGARLLQKMIDYCRVQGTQHLRGFTMLDNAGMVNLARKLGFRVSINRDDEVIDMRLELQAHMASSL</sequence>
<dbReference type="Pfam" id="PF13380">
    <property type="entry name" value="CoA_binding_2"/>
    <property type="match status" value="1"/>
</dbReference>
<dbReference type="SUPFAM" id="SSF52210">
    <property type="entry name" value="Succinyl-CoA synthetase domains"/>
    <property type="match status" value="2"/>
</dbReference>
<dbReference type="AlphaFoldDB" id="B3PB71"/>
<dbReference type="CDD" id="cd04301">
    <property type="entry name" value="NAT_SF"/>
    <property type="match status" value="1"/>
</dbReference>
<keyword evidence="2" id="KW-0547">Nucleotide-binding</keyword>
<keyword evidence="3" id="KW-0067">ATP-binding</keyword>
<organism evidence="5 6">
    <name type="scientific">Cellvibrio japonicus (strain Ueda107)</name>
    <name type="common">Pseudomonas fluorescens subsp. cellulosa</name>
    <dbReference type="NCBI Taxonomy" id="498211"/>
    <lineage>
        <taxon>Bacteria</taxon>
        <taxon>Pseudomonadati</taxon>
        <taxon>Pseudomonadota</taxon>
        <taxon>Gammaproteobacteria</taxon>
        <taxon>Cellvibrionales</taxon>
        <taxon>Cellvibrionaceae</taxon>
        <taxon>Cellvibrio</taxon>
    </lineage>
</organism>
<feature type="domain" description="N-acetyltransferase" evidence="4">
    <location>
        <begin position="667"/>
        <end position="819"/>
    </location>
</feature>
<dbReference type="SMART" id="SM00881">
    <property type="entry name" value="CoA_binding"/>
    <property type="match status" value="1"/>
</dbReference>
<dbReference type="KEGG" id="cja:CJA_1044"/>
<evidence type="ECO:0000313" key="5">
    <source>
        <dbReference type="EMBL" id="ACE84415.1"/>
    </source>
</evidence>
<dbReference type="GO" id="GO:0016747">
    <property type="term" value="F:acyltransferase activity, transferring groups other than amino-acyl groups"/>
    <property type="evidence" value="ECO:0007669"/>
    <property type="project" value="InterPro"/>
</dbReference>
<dbReference type="Pfam" id="PF00583">
    <property type="entry name" value="Acetyltransf_1"/>
    <property type="match status" value="1"/>
</dbReference>
<accession>B3PB71</accession>
<dbReference type="EMBL" id="CP000934">
    <property type="protein sequence ID" value="ACE84415.1"/>
    <property type="molecule type" value="Genomic_DNA"/>
</dbReference>
<dbReference type="GO" id="GO:0005524">
    <property type="term" value="F:ATP binding"/>
    <property type="evidence" value="ECO:0007669"/>
    <property type="project" value="UniProtKB-KW"/>
</dbReference>
<dbReference type="GO" id="GO:0043758">
    <property type="term" value="F:acetate-CoA ligase (ADP-forming) activity"/>
    <property type="evidence" value="ECO:0007669"/>
    <property type="project" value="InterPro"/>
</dbReference>
<evidence type="ECO:0000259" key="4">
    <source>
        <dbReference type="PROSITE" id="PS51186"/>
    </source>
</evidence>
<dbReference type="PANTHER" id="PTHR43334:SF1">
    <property type="entry name" value="3-HYDROXYPROPIONATE--COA LIGASE [ADP-FORMING]"/>
    <property type="match status" value="1"/>
</dbReference>
<dbReference type="PROSITE" id="PS51186">
    <property type="entry name" value="GNAT"/>
    <property type="match status" value="1"/>
</dbReference>
<name>B3PB71_CELJU</name>